<dbReference type="SUPFAM" id="SSF53254">
    <property type="entry name" value="Phosphoglycerate mutase-like"/>
    <property type="match status" value="1"/>
</dbReference>
<dbReference type="Proteomes" id="UP000319852">
    <property type="component" value="Chromosome"/>
</dbReference>
<name>A0A517N2R6_9BACT</name>
<gene>
    <name evidence="1" type="ORF">HG15A2_47650</name>
</gene>
<dbReference type="RefSeq" id="WP_145063605.1">
    <property type="nucleotide sequence ID" value="NZ_CP036263.1"/>
</dbReference>
<dbReference type="OrthoDB" id="280692at2"/>
<reference evidence="1 2" key="1">
    <citation type="submission" date="2019-02" db="EMBL/GenBank/DDBJ databases">
        <title>Deep-cultivation of Planctomycetes and their phenomic and genomic characterization uncovers novel biology.</title>
        <authorList>
            <person name="Wiegand S."/>
            <person name="Jogler M."/>
            <person name="Boedeker C."/>
            <person name="Pinto D."/>
            <person name="Vollmers J."/>
            <person name="Rivas-Marin E."/>
            <person name="Kohn T."/>
            <person name="Peeters S.H."/>
            <person name="Heuer A."/>
            <person name="Rast P."/>
            <person name="Oberbeckmann S."/>
            <person name="Bunk B."/>
            <person name="Jeske O."/>
            <person name="Meyerdierks A."/>
            <person name="Storesund J.E."/>
            <person name="Kallscheuer N."/>
            <person name="Luecker S."/>
            <person name="Lage O.M."/>
            <person name="Pohl T."/>
            <person name="Merkel B.J."/>
            <person name="Hornburger P."/>
            <person name="Mueller R.-W."/>
            <person name="Bruemmer F."/>
            <person name="Labrenz M."/>
            <person name="Spormann A.M."/>
            <person name="Op den Camp H."/>
            <person name="Overmann J."/>
            <person name="Amann R."/>
            <person name="Jetten M.S.M."/>
            <person name="Mascher T."/>
            <person name="Medema M.H."/>
            <person name="Devos D.P."/>
            <person name="Kaster A.-K."/>
            <person name="Ovreas L."/>
            <person name="Rohde M."/>
            <person name="Galperin M.Y."/>
            <person name="Jogler C."/>
        </authorList>
    </citation>
    <scope>NUCLEOTIDE SEQUENCE [LARGE SCALE GENOMIC DNA]</scope>
    <source>
        <strain evidence="1 2">HG15A2</strain>
    </source>
</reference>
<dbReference type="KEGG" id="amob:HG15A2_47650"/>
<sequence length="164" mass="17679">MSNFIYIARHAWAGSFGDPGWVTDADRELEPEGAERYARVIELLAERGLAPELIATSPYIRCRQTADIMAEGVPGEVEVVELDALTPGSDFAALVKWSCKHAGQSLAWVGHAPDVSTLTAALIGDSHATIRFAKGSIAAVQLYDEVDYACGELHWHVTAKSLGL</sequence>
<evidence type="ECO:0000313" key="2">
    <source>
        <dbReference type="Proteomes" id="UP000319852"/>
    </source>
</evidence>
<accession>A0A517N2R6</accession>
<organism evidence="1 2">
    <name type="scientific">Adhaeretor mobilis</name>
    <dbReference type="NCBI Taxonomy" id="1930276"/>
    <lineage>
        <taxon>Bacteria</taxon>
        <taxon>Pseudomonadati</taxon>
        <taxon>Planctomycetota</taxon>
        <taxon>Planctomycetia</taxon>
        <taxon>Pirellulales</taxon>
        <taxon>Lacipirellulaceae</taxon>
        <taxon>Adhaeretor</taxon>
    </lineage>
</organism>
<proteinExistence type="predicted"/>
<protein>
    <submittedName>
        <fullName evidence="1">Phosphohistidine phosphatase</fullName>
    </submittedName>
</protein>
<dbReference type="Gene3D" id="3.40.50.1240">
    <property type="entry name" value="Phosphoglycerate mutase-like"/>
    <property type="match status" value="1"/>
</dbReference>
<dbReference type="CDD" id="cd07067">
    <property type="entry name" value="HP_PGM_like"/>
    <property type="match status" value="1"/>
</dbReference>
<keyword evidence="2" id="KW-1185">Reference proteome</keyword>
<dbReference type="Pfam" id="PF00300">
    <property type="entry name" value="His_Phos_1"/>
    <property type="match status" value="1"/>
</dbReference>
<dbReference type="InterPro" id="IPR029033">
    <property type="entry name" value="His_PPase_superfam"/>
</dbReference>
<evidence type="ECO:0000313" key="1">
    <source>
        <dbReference type="EMBL" id="QDT01423.1"/>
    </source>
</evidence>
<dbReference type="AlphaFoldDB" id="A0A517N2R6"/>
<dbReference type="EMBL" id="CP036263">
    <property type="protein sequence ID" value="QDT01423.1"/>
    <property type="molecule type" value="Genomic_DNA"/>
</dbReference>
<dbReference type="InterPro" id="IPR013078">
    <property type="entry name" value="His_Pase_superF_clade-1"/>
</dbReference>